<keyword evidence="8 13" id="KW-0472">Membrane</keyword>
<evidence type="ECO:0000256" key="4">
    <source>
        <dbReference type="ARBA" id="ARBA00022692"/>
    </source>
</evidence>
<comment type="similarity">
    <text evidence="11">Belongs to the amiloride-sensitive sodium channel (TC 1.A.6) family.</text>
</comment>
<feature type="transmembrane region" description="Helical" evidence="13">
    <location>
        <begin position="15"/>
        <end position="41"/>
    </location>
</feature>
<keyword evidence="4 11" id="KW-0812">Transmembrane</keyword>
<evidence type="ECO:0000256" key="9">
    <source>
        <dbReference type="ARBA" id="ARBA00023201"/>
    </source>
</evidence>
<comment type="subcellular location">
    <subcellularLocation>
        <location evidence="1">Membrane</location>
        <topology evidence="1">Multi-pass membrane protein</topology>
    </subcellularLocation>
</comment>
<name>A0A9D4BL70_DREPO</name>
<feature type="compositionally biased region" description="Basic and acidic residues" evidence="12">
    <location>
        <begin position="77"/>
        <end position="89"/>
    </location>
</feature>
<organism evidence="14 15">
    <name type="scientific">Dreissena polymorpha</name>
    <name type="common">Zebra mussel</name>
    <name type="synonym">Mytilus polymorpha</name>
    <dbReference type="NCBI Taxonomy" id="45954"/>
    <lineage>
        <taxon>Eukaryota</taxon>
        <taxon>Metazoa</taxon>
        <taxon>Spiralia</taxon>
        <taxon>Lophotrochozoa</taxon>
        <taxon>Mollusca</taxon>
        <taxon>Bivalvia</taxon>
        <taxon>Autobranchia</taxon>
        <taxon>Heteroconchia</taxon>
        <taxon>Euheterodonta</taxon>
        <taxon>Imparidentia</taxon>
        <taxon>Neoheterodontei</taxon>
        <taxon>Myida</taxon>
        <taxon>Dreissenoidea</taxon>
        <taxon>Dreissenidae</taxon>
        <taxon>Dreissena</taxon>
    </lineage>
</organism>
<keyword evidence="15" id="KW-1185">Reference proteome</keyword>
<reference evidence="14" key="2">
    <citation type="submission" date="2020-11" db="EMBL/GenBank/DDBJ databases">
        <authorList>
            <person name="McCartney M.A."/>
            <person name="Auch B."/>
            <person name="Kono T."/>
            <person name="Mallez S."/>
            <person name="Becker A."/>
            <person name="Gohl D.M."/>
            <person name="Silverstein K.A.T."/>
            <person name="Koren S."/>
            <person name="Bechman K.B."/>
            <person name="Herman A."/>
            <person name="Abrahante J.E."/>
            <person name="Garbe J."/>
        </authorList>
    </citation>
    <scope>NUCLEOTIDE SEQUENCE</scope>
    <source>
        <strain evidence="14">Duluth1</strain>
        <tissue evidence="14">Whole animal</tissue>
    </source>
</reference>
<keyword evidence="6" id="KW-0915">Sodium</keyword>
<evidence type="ECO:0000256" key="12">
    <source>
        <dbReference type="SAM" id="MobiDB-lite"/>
    </source>
</evidence>
<sequence length="144" mass="16337">MSQTQQFLSDVGGAIGLWIGLSILSLCELIQLFVELCNYGIHRIGKGRRPETERYDRRGDRSYGDSNGKNIGKSNHSRGENGCKTHWREQGMSPHFDGRYGSRDFGSSDYDQYTDLGSAGGRRQGRFPHDLERDSRGDGRRHLR</sequence>
<dbReference type="Pfam" id="PF00858">
    <property type="entry name" value="ASC"/>
    <property type="match status" value="1"/>
</dbReference>
<evidence type="ECO:0000256" key="11">
    <source>
        <dbReference type="RuleBase" id="RU000679"/>
    </source>
</evidence>
<evidence type="ECO:0000313" key="14">
    <source>
        <dbReference type="EMBL" id="KAH3699078.1"/>
    </source>
</evidence>
<keyword evidence="10 11" id="KW-0407">Ion channel</keyword>
<keyword evidence="2 11" id="KW-0813">Transport</keyword>
<dbReference type="GO" id="GO:0016020">
    <property type="term" value="C:membrane"/>
    <property type="evidence" value="ECO:0007669"/>
    <property type="project" value="UniProtKB-SubCell"/>
</dbReference>
<evidence type="ECO:0000256" key="2">
    <source>
        <dbReference type="ARBA" id="ARBA00022448"/>
    </source>
</evidence>
<gene>
    <name evidence="14" type="ORF">DPMN_074032</name>
</gene>
<feature type="compositionally biased region" description="Basic and acidic residues" evidence="12">
    <location>
        <begin position="48"/>
        <end position="63"/>
    </location>
</feature>
<reference evidence="14" key="1">
    <citation type="journal article" date="2019" name="bioRxiv">
        <title>The Genome of the Zebra Mussel, Dreissena polymorpha: A Resource for Invasive Species Research.</title>
        <authorList>
            <person name="McCartney M.A."/>
            <person name="Auch B."/>
            <person name="Kono T."/>
            <person name="Mallez S."/>
            <person name="Zhang Y."/>
            <person name="Obille A."/>
            <person name="Becker A."/>
            <person name="Abrahante J.E."/>
            <person name="Garbe J."/>
            <person name="Badalamenti J.P."/>
            <person name="Herman A."/>
            <person name="Mangelson H."/>
            <person name="Liachko I."/>
            <person name="Sullivan S."/>
            <person name="Sone E.D."/>
            <person name="Koren S."/>
            <person name="Silverstein K.A.T."/>
            <person name="Beckman K.B."/>
            <person name="Gohl D.M."/>
        </authorList>
    </citation>
    <scope>NUCLEOTIDE SEQUENCE</scope>
    <source>
        <strain evidence="14">Duluth1</strain>
        <tissue evidence="14">Whole animal</tissue>
    </source>
</reference>
<evidence type="ECO:0000256" key="5">
    <source>
        <dbReference type="ARBA" id="ARBA00022989"/>
    </source>
</evidence>
<evidence type="ECO:0000256" key="13">
    <source>
        <dbReference type="SAM" id="Phobius"/>
    </source>
</evidence>
<evidence type="ECO:0000256" key="6">
    <source>
        <dbReference type="ARBA" id="ARBA00023053"/>
    </source>
</evidence>
<proteinExistence type="inferred from homology"/>
<dbReference type="Proteomes" id="UP000828390">
    <property type="component" value="Unassembled WGS sequence"/>
</dbReference>
<keyword evidence="7 11" id="KW-0406">Ion transport</keyword>
<dbReference type="AlphaFoldDB" id="A0A9D4BL70"/>
<evidence type="ECO:0000256" key="7">
    <source>
        <dbReference type="ARBA" id="ARBA00023065"/>
    </source>
</evidence>
<feature type="region of interest" description="Disordered" evidence="12">
    <location>
        <begin position="47"/>
        <end position="144"/>
    </location>
</feature>
<dbReference type="Gene3D" id="1.10.287.770">
    <property type="entry name" value="YojJ-like"/>
    <property type="match status" value="1"/>
</dbReference>
<comment type="caution">
    <text evidence="14">The sequence shown here is derived from an EMBL/GenBank/DDBJ whole genome shotgun (WGS) entry which is preliminary data.</text>
</comment>
<protein>
    <submittedName>
        <fullName evidence="14">Uncharacterized protein</fullName>
    </submittedName>
</protein>
<keyword evidence="9 11" id="KW-0739">Sodium transport</keyword>
<accession>A0A9D4BL70</accession>
<evidence type="ECO:0000256" key="8">
    <source>
        <dbReference type="ARBA" id="ARBA00023136"/>
    </source>
</evidence>
<evidence type="ECO:0000256" key="1">
    <source>
        <dbReference type="ARBA" id="ARBA00004141"/>
    </source>
</evidence>
<dbReference type="EMBL" id="JAIWYP010000015">
    <property type="protein sequence ID" value="KAH3699078.1"/>
    <property type="molecule type" value="Genomic_DNA"/>
</dbReference>
<keyword evidence="3 11" id="KW-0894">Sodium channel</keyword>
<dbReference type="GO" id="GO:0005272">
    <property type="term" value="F:sodium channel activity"/>
    <property type="evidence" value="ECO:0007669"/>
    <property type="project" value="UniProtKB-KW"/>
</dbReference>
<evidence type="ECO:0000313" key="15">
    <source>
        <dbReference type="Proteomes" id="UP000828390"/>
    </source>
</evidence>
<evidence type="ECO:0000256" key="10">
    <source>
        <dbReference type="ARBA" id="ARBA00023303"/>
    </source>
</evidence>
<feature type="compositionally biased region" description="Basic and acidic residues" evidence="12">
    <location>
        <begin position="127"/>
        <end position="144"/>
    </location>
</feature>
<keyword evidence="5 13" id="KW-1133">Transmembrane helix</keyword>
<dbReference type="InterPro" id="IPR001873">
    <property type="entry name" value="ENaC"/>
</dbReference>
<evidence type="ECO:0000256" key="3">
    <source>
        <dbReference type="ARBA" id="ARBA00022461"/>
    </source>
</evidence>